<keyword evidence="5 11" id="KW-0808">Transferase</keyword>
<dbReference type="AlphaFoldDB" id="A0A853FBI4"/>
<evidence type="ECO:0000313" key="14">
    <source>
        <dbReference type="Proteomes" id="UP000580517"/>
    </source>
</evidence>
<keyword evidence="7 11" id="KW-0547">Nucleotide-binding</keyword>
<name>A0A853FBI4_9BURK</name>
<accession>A0A853FBI4</accession>
<dbReference type="RefSeq" id="WP_129969132.1">
    <property type="nucleotide sequence ID" value="NZ_JACCEW010000002.1"/>
</dbReference>
<keyword evidence="6 11" id="KW-0548">Nucleotidyltransferase</keyword>
<dbReference type="InterPro" id="IPR005248">
    <property type="entry name" value="NadD/NMNAT"/>
</dbReference>
<dbReference type="Pfam" id="PF01467">
    <property type="entry name" value="CTP_transf_like"/>
    <property type="match status" value="1"/>
</dbReference>
<dbReference type="PANTHER" id="PTHR39321:SF3">
    <property type="entry name" value="PHOSPHOPANTETHEINE ADENYLYLTRANSFERASE"/>
    <property type="match status" value="1"/>
</dbReference>
<dbReference type="HAMAP" id="MF_00244">
    <property type="entry name" value="NaMN_adenylyltr"/>
    <property type="match status" value="1"/>
</dbReference>
<evidence type="ECO:0000256" key="4">
    <source>
        <dbReference type="ARBA" id="ARBA00022642"/>
    </source>
</evidence>
<evidence type="ECO:0000256" key="7">
    <source>
        <dbReference type="ARBA" id="ARBA00022741"/>
    </source>
</evidence>
<sequence>MAVKIGLLGGSFDPVHCAHIALALAARRSLGMDRVQLIPAANPWQREPLATSAHHRLAMLNIAVRGHEGLEINPLEITRGGKTYTADTLSQLPPGPDYTWILGADQLGNFCSWHRWEAIAATVTLAVARRPGTELAVPAALRQRLEALNRRLVELPFEPMDISATAIRRRLALGLPTDGMLDVAVAQYIKENHLYQGP</sequence>
<dbReference type="Proteomes" id="UP000580517">
    <property type="component" value="Unassembled WGS sequence"/>
</dbReference>
<dbReference type="GO" id="GO:0004515">
    <property type="term" value="F:nicotinate-nucleotide adenylyltransferase activity"/>
    <property type="evidence" value="ECO:0007669"/>
    <property type="project" value="UniProtKB-UniRule"/>
</dbReference>
<dbReference type="EC" id="2.7.7.18" evidence="11"/>
<evidence type="ECO:0000259" key="12">
    <source>
        <dbReference type="Pfam" id="PF01467"/>
    </source>
</evidence>
<keyword evidence="14" id="KW-1185">Reference proteome</keyword>
<keyword evidence="9 11" id="KW-0520">NAD</keyword>
<feature type="domain" description="Cytidyltransferase-like" evidence="12">
    <location>
        <begin position="7"/>
        <end position="170"/>
    </location>
</feature>
<evidence type="ECO:0000256" key="8">
    <source>
        <dbReference type="ARBA" id="ARBA00022840"/>
    </source>
</evidence>
<comment type="function">
    <text evidence="1 11">Catalyzes the reversible adenylation of nicotinate mononucleotide (NaMN) to nicotinic acid adenine dinucleotide (NaAD).</text>
</comment>
<evidence type="ECO:0000256" key="5">
    <source>
        <dbReference type="ARBA" id="ARBA00022679"/>
    </source>
</evidence>
<evidence type="ECO:0000256" key="6">
    <source>
        <dbReference type="ARBA" id="ARBA00022695"/>
    </source>
</evidence>
<dbReference type="OrthoDB" id="5295945at2"/>
<dbReference type="Gene3D" id="3.40.50.620">
    <property type="entry name" value="HUPs"/>
    <property type="match status" value="1"/>
</dbReference>
<dbReference type="NCBIfam" id="TIGR00482">
    <property type="entry name" value="nicotinate (nicotinamide) nucleotide adenylyltransferase"/>
    <property type="match status" value="1"/>
</dbReference>
<dbReference type="CDD" id="cd02165">
    <property type="entry name" value="NMNAT"/>
    <property type="match status" value="1"/>
</dbReference>
<comment type="caution">
    <text evidence="13">The sequence shown here is derived from an EMBL/GenBank/DDBJ whole genome shotgun (WGS) entry which is preliminary data.</text>
</comment>
<dbReference type="EMBL" id="JACCEW010000002">
    <property type="protein sequence ID" value="NYT37128.1"/>
    <property type="molecule type" value="Genomic_DNA"/>
</dbReference>
<evidence type="ECO:0000256" key="3">
    <source>
        <dbReference type="ARBA" id="ARBA00009014"/>
    </source>
</evidence>
<dbReference type="InterPro" id="IPR014729">
    <property type="entry name" value="Rossmann-like_a/b/a_fold"/>
</dbReference>
<dbReference type="InterPro" id="IPR004821">
    <property type="entry name" value="Cyt_trans-like"/>
</dbReference>
<dbReference type="PANTHER" id="PTHR39321">
    <property type="entry name" value="NICOTINATE-NUCLEOTIDE ADENYLYLTRANSFERASE-RELATED"/>
    <property type="match status" value="1"/>
</dbReference>
<evidence type="ECO:0000256" key="11">
    <source>
        <dbReference type="HAMAP-Rule" id="MF_00244"/>
    </source>
</evidence>
<comment type="pathway">
    <text evidence="2 11">Cofactor biosynthesis; NAD(+) biosynthesis; deamido-NAD(+) from nicotinate D-ribonucleotide: step 1/1.</text>
</comment>
<evidence type="ECO:0000256" key="9">
    <source>
        <dbReference type="ARBA" id="ARBA00023027"/>
    </source>
</evidence>
<proteinExistence type="inferred from homology"/>
<evidence type="ECO:0000256" key="2">
    <source>
        <dbReference type="ARBA" id="ARBA00005019"/>
    </source>
</evidence>
<evidence type="ECO:0000256" key="10">
    <source>
        <dbReference type="ARBA" id="ARBA00048721"/>
    </source>
</evidence>
<dbReference type="GO" id="GO:0009435">
    <property type="term" value="P:NAD+ biosynthetic process"/>
    <property type="evidence" value="ECO:0007669"/>
    <property type="project" value="UniProtKB-UniRule"/>
</dbReference>
<reference evidence="13 14" key="1">
    <citation type="submission" date="2020-07" db="EMBL/GenBank/DDBJ databases">
        <title>Taxonomic revisions and descriptions of new bacterial species based on genomic comparisons in the high-G+C-content subgroup of the family Alcaligenaceae.</title>
        <authorList>
            <person name="Szabo A."/>
            <person name="Felfoldi T."/>
        </authorList>
    </citation>
    <scope>NUCLEOTIDE SEQUENCE [LARGE SCALE GENOMIC DNA]</scope>
    <source>
        <strain evidence="13 14">DSM 25264</strain>
    </source>
</reference>
<evidence type="ECO:0000256" key="1">
    <source>
        <dbReference type="ARBA" id="ARBA00002324"/>
    </source>
</evidence>
<dbReference type="GO" id="GO:0005524">
    <property type="term" value="F:ATP binding"/>
    <property type="evidence" value="ECO:0007669"/>
    <property type="project" value="UniProtKB-KW"/>
</dbReference>
<keyword evidence="8 11" id="KW-0067">ATP-binding</keyword>
<organism evidence="13 14">
    <name type="scientific">Allopusillimonas soli</name>
    <dbReference type="NCBI Taxonomy" id="659016"/>
    <lineage>
        <taxon>Bacteria</taxon>
        <taxon>Pseudomonadati</taxon>
        <taxon>Pseudomonadota</taxon>
        <taxon>Betaproteobacteria</taxon>
        <taxon>Burkholderiales</taxon>
        <taxon>Alcaligenaceae</taxon>
        <taxon>Allopusillimonas</taxon>
    </lineage>
</organism>
<comment type="similarity">
    <text evidence="3 11">Belongs to the NadD family.</text>
</comment>
<keyword evidence="4 11" id="KW-0662">Pyridine nucleotide biosynthesis</keyword>
<dbReference type="SUPFAM" id="SSF52374">
    <property type="entry name" value="Nucleotidylyl transferase"/>
    <property type="match status" value="1"/>
</dbReference>
<dbReference type="UniPathway" id="UPA00253">
    <property type="reaction ID" value="UER00332"/>
</dbReference>
<evidence type="ECO:0000313" key="13">
    <source>
        <dbReference type="EMBL" id="NYT37128.1"/>
    </source>
</evidence>
<protein>
    <recommendedName>
        <fullName evidence="11">Probable nicotinate-nucleotide adenylyltransferase</fullName>
        <ecNumber evidence="11">2.7.7.18</ecNumber>
    </recommendedName>
    <alternativeName>
        <fullName evidence="11">Deamido-NAD(+) diphosphorylase</fullName>
    </alternativeName>
    <alternativeName>
        <fullName evidence="11">Deamido-NAD(+) pyrophosphorylase</fullName>
    </alternativeName>
    <alternativeName>
        <fullName evidence="11">Nicotinate mononucleotide adenylyltransferase</fullName>
        <shortName evidence="11">NaMN adenylyltransferase</shortName>
    </alternativeName>
</protein>
<comment type="catalytic activity">
    <reaction evidence="10 11">
        <text>nicotinate beta-D-ribonucleotide + ATP + H(+) = deamido-NAD(+) + diphosphate</text>
        <dbReference type="Rhea" id="RHEA:22860"/>
        <dbReference type="ChEBI" id="CHEBI:15378"/>
        <dbReference type="ChEBI" id="CHEBI:30616"/>
        <dbReference type="ChEBI" id="CHEBI:33019"/>
        <dbReference type="ChEBI" id="CHEBI:57502"/>
        <dbReference type="ChEBI" id="CHEBI:58437"/>
        <dbReference type="EC" id="2.7.7.18"/>
    </reaction>
</comment>
<gene>
    <name evidence="11 13" type="primary">nadD</name>
    <name evidence="13" type="ORF">H0A68_09605</name>
</gene>